<dbReference type="Gene3D" id="3.30.70.1430">
    <property type="entry name" value="Multidrug efflux transporter AcrB pore domain"/>
    <property type="match status" value="2"/>
</dbReference>
<keyword evidence="3" id="KW-1185">Reference proteome</keyword>
<dbReference type="GO" id="GO:0005886">
    <property type="term" value="C:plasma membrane"/>
    <property type="evidence" value="ECO:0007669"/>
    <property type="project" value="TreeGrafter"/>
</dbReference>
<feature type="transmembrane region" description="Helical" evidence="1">
    <location>
        <begin position="490"/>
        <end position="510"/>
    </location>
</feature>
<dbReference type="SUPFAM" id="SSF82693">
    <property type="entry name" value="Multidrug efflux transporter AcrB pore domain, PN1, PN2, PC1 and PC2 subdomains"/>
    <property type="match status" value="2"/>
</dbReference>
<dbReference type="PANTHER" id="PTHR32063:SF19">
    <property type="entry name" value="CATION EFFLUX SYSTEM PROTEIN CUSA"/>
    <property type="match status" value="1"/>
</dbReference>
<feature type="transmembrane region" description="Helical" evidence="1">
    <location>
        <begin position="1069"/>
        <end position="1089"/>
    </location>
</feature>
<feature type="transmembrane region" description="Helical" evidence="1">
    <location>
        <begin position="1095"/>
        <end position="1119"/>
    </location>
</feature>
<comment type="caution">
    <text evidence="2">The sequence shown here is derived from an EMBL/GenBank/DDBJ whole genome shotgun (WGS) entry which is preliminary data.</text>
</comment>
<dbReference type="Gene3D" id="3.30.2090.10">
    <property type="entry name" value="Multidrug efflux transporter AcrB TolC docking domain, DN and DC subdomains"/>
    <property type="match status" value="2"/>
</dbReference>
<gene>
    <name evidence="2" type="ORF">SCALIN_C38_0030</name>
</gene>
<dbReference type="InterPro" id="IPR001036">
    <property type="entry name" value="Acrflvin-R"/>
</dbReference>
<dbReference type="AlphaFoldDB" id="A0A286U3F7"/>
<evidence type="ECO:0000313" key="2">
    <source>
        <dbReference type="EMBL" id="GAX62667.1"/>
    </source>
</evidence>
<feature type="transmembrane region" description="Helical" evidence="1">
    <location>
        <begin position="442"/>
        <end position="461"/>
    </location>
</feature>
<proteinExistence type="predicted"/>
<feature type="transmembrane region" description="Helical" evidence="1">
    <location>
        <begin position="590"/>
        <end position="608"/>
    </location>
</feature>
<feature type="transmembrane region" description="Helical" evidence="1">
    <location>
        <begin position="12"/>
        <end position="31"/>
    </location>
</feature>
<dbReference type="Gene3D" id="3.30.70.1440">
    <property type="entry name" value="Multidrug efflux transporter AcrB pore domain"/>
    <property type="match status" value="1"/>
</dbReference>
<feature type="transmembrane region" description="Helical" evidence="1">
    <location>
        <begin position="1177"/>
        <end position="1202"/>
    </location>
</feature>
<evidence type="ECO:0000313" key="3">
    <source>
        <dbReference type="Proteomes" id="UP000218542"/>
    </source>
</evidence>
<dbReference type="EMBL" id="BAOS01000038">
    <property type="protein sequence ID" value="GAX62667.1"/>
    <property type="molecule type" value="Genomic_DNA"/>
</dbReference>
<dbReference type="SUPFAM" id="SSF82866">
    <property type="entry name" value="Multidrug efflux transporter AcrB transmembrane domain"/>
    <property type="match status" value="2"/>
</dbReference>
<feature type="transmembrane region" description="Helical" evidence="1">
    <location>
        <begin position="530"/>
        <end position="548"/>
    </location>
</feature>
<dbReference type="Pfam" id="PF00873">
    <property type="entry name" value="ACR_tran"/>
    <property type="match status" value="3"/>
</dbReference>
<dbReference type="Gene3D" id="3.30.70.1320">
    <property type="entry name" value="Multidrug efflux transporter AcrB pore domain like"/>
    <property type="match status" value="1"/>
</dbReference>
<feature type="transmembrane region" description="Helical" evidence="1">
    <location>
        <begin position="417"/>
        <end position="436"/>
    </location>
</feature>
<feature type="transmembrane region" description="Helical" evidence="1">
    <location>
        <begin position="1148"/>
        <end position="1165"/>
    </location>
</feature>
<organism evidence="2 3">
    <name type="scientific">Candidatus Scalindua japonica</name>
    <dbReference type="NCBI Taxonomy" id="1284222"/>
    <lineage>
        <taxon>Bacteria</taxon>
        <taxon>Pseudomonadati</taxon>
        <taxon>Planctomycetota</taxon>
        <taxon>Candidatus Brocadiia</taxon>
        <taxon>Candidatus Brocadiales</taxon>
        <taxon>Candidatus Scalinduaceae</taxon>
        <taxon>Candidatus Scalindua</taxon>
    </lineage>
</organism>
<keyword evidence="1" id="KW-0472">Membrane</keyword>
<sequence>MINRLIRFCLENTFITLAITLLVIGAGYYSIKNVPVDAIPDISENQSIVFTDWPGRDPHTVEDQVTYPLTTSLEGVPGVKVVRSYSGFGFSVIYVIFKEDVEFYWARSRVLERLNVAQRWLPDGVVPVLGPDATALGQIFWYTVENGFFCPEHSGGVFVCPDDFTIASDEAGNCSEHDHQLVLKRVFNDGGACPMGDAELVKSNYNLGELRSLQDWYVRYQLNAVDGVSEVASVGGFVKQYQIDVDPDKMRAHRVKLSDIYDAVRKSNVDVGAKVIENYGMEYIIRGIGFIKNIEDVEEIVVKSTEGTPLYVKNVANVTFGPDFRRGGLDKEGAEVVGAVATMRYGENPLRVINSVKEKIRKIEPGLPSGVHIVPFYDRTQLIKETIGTLKKALTEEIIITIVIIAIFLFHIRSSLVVAITLPLAVLLAFTAMYRFGVDSNVMSLSGIAIAIGTLVDMGIIMTENIYRHLTESDGSKPRIEVIYEASREVAGAIITAVATTIISFIPVFFMESQEGKLFKPLAYTKTFALFASVVVAITIVPVLSNLFLREGNWRRRSSIILGSAPGICLIFIIRYLIFGRYETVSLSTAWVYSVIGGLIIGYLIYVMSRERLKPIQQNGISRAIYAVYEPTLRWILSHKVLFLIIPVFIVFSGISIWLGLGRIAYPIEKCLSYVKLDLDKIDPWVALKHKFPGIGREFMPALDEGSLLYMPSFLPAAGFTEVMTGLKKQDILMKQIPEVDMVVGKMGRAETALDPAPTSMIETIVNLKPKDQWRNVTIKRWYSNWYIPQWTKHILGLVWPEERTITKNEILEELRESADMPGVAPTWLQPIQTRVIMLQSGLRAMMGAKIYGDDLKEIERIGLQLEKILKQVPGAVDVIADRIVGKPYIEYKIDREAIARYGVDLEEVQEVIEIALGGKNITWTVEGRERYPVRVRYMREIRDDFEMLPQILVPTPTGAQIPIAQVCDIEYTIGPSMIKSEDTLLVGYVTFNTRERDEVSVVEDADKLVKAKIASGELNLPKGYYIKWAGQFENQVRANKRLVVLLPICLFVNFFILYIQFRSVMTTLFIYFAIPVSLAGGFILLNIFGYNLSVAVWVGFIALFGIAVDDGVVITTYLDQTFKKRKIKSVQDAREATVQAGLKRIRPCLMTSATTIIALMPVLLSTGRGSDVMKPMAIPTVGGMAVVLIAIFIVPCCYCGLMELKLKRGIKDPCFEENDTA</sequence>
<accession>A0A286U3F7</accession>
<dbReference type="SUPFAM" id="SSF82714">
    <property type="entry name" value="Multidrug efflux transporter AcrB TolC docking domain, DN and DC subdomains"/>
    <property type="match status" value="2"/>
</dbReference>
<dbReference type="InterPro" id="IPR027463">
    <property type="entry name" value="AcrB_DN_DC_subdom"/>
</dbReference>
<dbReference type="Proteomes" id="UP000218542">
    <property type="component" value="Unassembled WGS sequence"/>
</dbReference>
<dbReference type="GO" id="GO:0042910">
    <property type="term" value="F:xenobiotic transmembrane transporter activity"/>
    <property type="evidence" value="ECO:0007669"/>
    <property type="project" value="TreeGrafter"/>
</dbReference>
<dbReference type="RefSeq" id="WP_096896058.1">
    <property type="nucleotide sequence ID" value="NZ_BAOS01000038.1"/>
</dbReference>
<keyword evidence="1" id="KW-1133">Transmembrane helix</keyword>
<reference evidence="3" key="1">
    <citation type="journal article" date="2017" name="Environ. Microbiol. Rep.">
        <title>Genetic Diversity of Marine Anaerobic Ammonium-Oxidizing Bacteria as Revealed by Genomic and Proteomic Analyses of 'Candidatus Scalindua japonica'.</title>
        <authorList>
            <person name="Oshiki M."/>
            <person name="Mizuto K."/>
            <person name="Kimura Z."/>
            <person name="Kindaichi T."/>
            <person name="Satoh H."/>
            <person name="Okabe S."/>
        </authorList>
    </citation>
    <scope>NUCLEOTIDE SEQUENCE [LARGE SCALE GENOMIC DNA]</scope>
    <source>
        <strain evidence="3">husup-a2</strain>
    </source>
</reference>
<dbReference type="Gene3D" id="1.20.1640.10">
    <property type="entry name" value="Multidrug efflux transporter AcrB transmembrane domain"/>
    <property type="match status" value="3"/>
</dbReference>
<keyword evidence="1" id="KW-0812">Transmembrane</keyword>
<feature type="transmembrane region" description="Helical" evidence="1">
    <location>
        <begin position="393"/>
        <end position="410"/>
    </location>
</feature>
<evidence type="ECO:0000256" key="1">
    <source>
        <dbReference type="SAM" id="Phobius"/>
    </source>
</evidence>
<protein>
    <submittedName>
        <fullName evidence="2">Copper/silver resistance-related transport membrane protein</fullName>
    </submittedName>
</protein>
<feature type="transmembrane region" description="Helical" evidence="1">
    <location>
        <begin position="641"/>
        <end position="661"/>
    </location>
</feature>
<feature type="transmembrane region" description="Helical" evidence="1">
    <location>
        <begin position="560"/>
        <end position="578"/>
    </location>
</feature>
<dbReference type="PANTHER" id="PTHR32063">
    <property type="match status" value="1"/>
</dbReference>
<feature type="transmembrane region" description="Helical" evidence="1">
    <location>
        <begin position="1043"/>
        <end position="1062"/>
    </location>
</feature>
<name>A0A286U3F7_9BACT</name>